<dbReference type="PROSITE" id="PS50090">
    <property type="entry name" value="MYB_LIKE"/>
    <property type="match status" value="2"/>
</dbReference>
<sequence>MDFNMETVSAGRIDGLVEKSARSFRPAPPLTPLQRFLASSCHGELRLVKSPIGKLEQKAEIPPGAIGVPPDGMLLNDFSFYDDAKNAIIRSKNCGEGNGVKGSSSTTVAAASAVVKGQWTVEEDGMLVGLVKQHGVRQWSQIAKKLVGRSGKQCRERWHNHLRPDIKKDTWTEEEERLLVEAHKKVGNRWAEIAKHIPGRSENSIKNHWNATRRRQSAKRRSKRKTAVQGGRSRPSILHEYVRSKMLELRDNCTTKFAPSAAPPSPPHQHHITFPNVQEPSSALDSSISTATQMEDPTASFMEAFFLDRSATGSAEEGEFHVGDVQEPCKLDPLDVLDLDDGDYLMGGVDECISLAPPPALDMFHSEANGLSTAVSDGTIITKSAAPLFSDNYISYLLNGAPSSSADVFGSANTEILEDQTSSSCKRELDLIEMLSLQSSRSRSLTQTSSSSNTSY</sequence>
<dbReference type="InterPro" id="IPR017884">
    <property type="entry name" value="SANT_dom"/>
</dbReference>
<keyword evidence="2" id="KW-0238">DNA-binding</keyword>
<dbReference type="PANTHER" id="PTHR45614:SF218">
    <property type="entry name" value="TRANSCRIPTION FACTOR MYB119-RELATED"/>
    <property type="match status" value="1"/>
</dbReference>
<dbReference type="InterPro" id="IPR017930">
    <property type="entry name" value="Myb_dom"/>
</dbReference>
<dbReference type="FunFam" id="1.10.10.60:FF:000010">
    <property type="entry name" value="Transcriptional activator Myb isoform A"/>
    <property type="match status" value="1"/>
</dbReference>
<feature type="region of interest" description="Disordered" evidence="3">
    <location>
        <begin position="210"/>
        <end position="235"/>
    </location>
</feature>
<dbReference type="PROSITE" id="PS51293">
    <property type="entry name" value="SANT"/>
    <property type="match status" value="1"/>
</dbReference>
<dbReference type="GO" id="GO:0005634">
    <property type="term" value="C:nucleus"/>
    <property type="evidence" value="ECO:0007669"/>
    <property type="project" value="TreeGrafter"/>
</dbReference>
<feature type="domain" description="SANT" evidence="5">
    <location>
        <begin position="166"/>
        <end position="217"/>
    </location>
</feature>
<feature type="compositionally biased region" description="Basic residues" evidence="3">
    <location>
        <begin position="211"/>
        <end position="226"/>
    </location>
</feature>
<evidence type="ECO:0000259" key="5">
    <source>
        <dbReference type="PROSITE" id="PS51293"/>
    </source>
</evidence>
<protein>
    <submittedName>
        <fullName evidence="8">Transcription factor MYB119-like</fullName>
    </submittedName>
</protein>
<accession>A0A6I9RBQ5</accession>
<evidence type="ECO:0000256" key="2">
    <source>
        <dbReference type="ARBA" id="ARBA00023125"/>
    </source>
</evidence>
<dbReference type="Gene3D" id="1.10.10.60">
    <property type="entry name" value="Homeodomain-like"/>
    <property type="match status" value="2"/>
</dbReference>
<evidence type="ECO:0000259" key="4">
    <source>
        <dbReference type="PROSITE" id="PS50090"/>
    </source>
</evidence>
<dbReference type="GO" id="GO:0000978">
    <property type="term" value="F:RNA polymerase II cis-regulatory region sequence-specific DNA binding"/>
    <property type="evidence" value="ECO:0007669"/>
    <property type="project" value="TreeGrafter"/>
</dbReference>
<keyword evidence="1" id="KW-0677">Repeat</keyword>
<feature type="domain" description="Myb-like" evidence="4">
    <location>
        <begin position="163"/>
        <end position="213"/>
    </location>
</feature>
<name>A0A6I9RBQ5_ELAGV</name>
<dbReference type="PROSITE" id="PS51294">
    <property type="entry name" value="HTH_MYB"/>
    <property type="match status" value="2"/>
</dbReference>
<organism evidence="7 8">
    <name type="scientific">Elaeis guineensis var. tenera</name>
    <name type="common">Oil palm</name>
    <dbReference type="NCBI Taxonomy" id="51953"/>
    <lineage>
        <taxon>Eukaryota</taxon>
        <taxon>Viridiplantae</taxon>
        <taxon>Streptophyta</taxon>
        <taxon>Embryophyta</taxon>
        <taxon>Tracheophyta</taxon>
        <taxon>Spermatophyta</taxon>
        <taxon>Magnoliopsida</taxon>
        <taxon>Liliopsida</taxon>
        <taxon>Arecaceae</taxon>
        <taxon>Arecoideae</taxon>
        <taxon>Cocoseae</taxon>
        <taxon>Elaeidinae</taxon>
        <taxon>Elaeis</taxon>
    </lineage>
</organism>
<evidence type="ECO:0000313" key="8">
    <source>
        <dbReference type="RefSeq" id="XP_010923245.1"/>
    </source>
</evidence>
<dbReference type="AlphaFoldDB" id="A0A6I9RBQ5"/>
<dbReference type="SMART" id="SM00717">
    <property type="entry name" value="SANT"/>
    <property type="match status" value="2"/>
</dbReference>
<dbReference type="InterPro" id="IPR050560">
    <property type="entry name" value="MYB_TF"/>
</dbReference>
<feature type="domain" description="HTH myb-type" evidence="6">
    <location>
        <begin position="111"/>
        <end position="162"/>
    </location>
</feature>
<evidence type="ECO:0000259" key="6">
    <source>
        <dbReference type="PROSITE" id="PS51294"/>
    </source>
</evidence>
<dbReference type="InterPro" id="IPR009057">
    <property type="entry name" value="Homeodomain-like_sf"/>
</dbReference>
<evidence type="ECO:0000313" key="7">
    <source>
        <dbReference type="Proteomes" id="UP000504607"/>
    </source>
</evidence>
<dbReference type="PANTHER" id="PTHR45614">
    <property type="entry name" value="MYB PROTEIN-RELATED"/>
    <property type="match status" value="1"/>
</dbReference>
<dbReference type="OrthoDB" id="2143914at2759"/>
<dbReference type="CDD" id="cd00167">
    <property type="entry name" value="SANT"/>
    <property type="match status" value="2"/>
</dbReference>
<gene>
    <name evidence="8" type="primary">LOC105046375</name>
</gene>
<feature type="domain" description="Myb-like" evidence="4">
    <location>
        <begin position="111"/>
        <end position="162"/>
    </location>
</feature>
<dbReference type="RefSeq" id="XP_010923245.1">
    <property type="nucleotide sequence ID" value="XM_010924943.1"/>
</dbReference>
<evidence type="ECO:0000256" key="1">
    <source>
        <dbReference type="ARBA" id="ARBA00022737"/>
    </source>
</evidence>
<dbReference type="InterPro" id="IPR001005">
    <property type="entry name" value="SANT/Myb"/>
</dbReference>
<dbReference type="Pfam" id="PF13921">
    <property type="entry name" value="Myb_DNA-bind_6"/>
    <property type="match status" value="1"/>
</dbReference>
<reference evidence="8" key="1">
    <citation type="submission" date="2025-08" db="UniProtKB">
        <authorList>
            <consortium name="RefSeq"/>
        </authorList>
    </citation>
    <scope>IDENTIFICATION</scope>
</reference>
<dbReference type="GO" id="GO:0000981">
    <property type="term" value="F:DNA-binding transcription factor activity, RNA polymerase II-specific"/>
    <property type="evidence" value="ECO:0007669"/>
    <property type="project" value="TreeGrafter"/>
</dbReference>
<dbReference type="SUPFAM" id="SSF46689">
    <property type="entry name" value="Homeodomain-like"/>
    <property type="match status" value="1"/>
</dbReference>
<dbReference type="InParanoid" id="A0A6I9RBQ5"/>
<proteinExistence type="predicted"/>
<feature type="domain" description="HTH myb-type" evidence="6">
    <location>
        <begin position="163"/>
        <end position="217"/>
    </location>
</feature>
<evidence type="ECO:0000256" key="3">
    <source>
        <dbReference type="SAM" id="MobiDB-lite"/>
    </source>
</evidence>
<dbReference type="Proteomes" id="UP000504607">
    <property type="component" value="Chromosome 5"/>
</dbReference>
<keyword evidence="7" id="KW-1185">Reference proteome</keyword>